<dbReference type="SUPFAM" id="SSF56935">
    <property type="entry name" value="Porins"/>
    <property type="match status" value="1"/>
</dbReference>
<accession>A0A0F9VKI2</accession>
<dbReference type="Gene3D" id="2.40.160.10">
    <property type="entry name" value="Porin"/>
    <property type="match status" value="1"/>
</dbReference>
<feature type="coiled-coil region" evidence="1">
    <location>
        <begin position="43"/>
        <end position="70"/>
    </location>
</feature>
<comment type="caution">
    <text evidence="2">The sequence shown here is derived from an EMBL/GenBank/DDBJ whole genome shotgun (WGS) entry which is preliminary data.</text>
</comment>
<evidence type="ECO:0000256" key="1">
    <source>
        <dbReference type="SAM" id="Coils"/>
    </source>
</evidence>
<dbReference type="Pfam" id="PF07396">
    <property type="entry name" value="Porin_O_P"/>
    <property type="match status" value="1"/>
</dbReference>
<dbReference type="InterPro" id="IPR023614">
    <property type="entry name" value="Porin_dom_sf"/>
</dbReference>
<proteinExistence type="predicted"/>
<dbReference type="AlphaFoldDB" id="A0A0F9VKI2"/>
<reference evidence="2" key="1">
    <citation type="journal article" date="2015" name="Nature">
        <title>Complex archaea that bridge the gap between prokaryotes and eukaryotes.</title>
        <authorList>
            <person name="Spang A."/>
            <person name="Saw J.H."/>
            <person name="Jorgensen S.L."/>
            <person name="Zaremba-Niedzwiedzka K."/>
            <person name="Martijn J."/>
            <person name="Lind A.E."/>
            <person name="van Eijk R."/>
            <person name="Schleper C."/>
            <person name="Guy L."/>
            <person name="Ettema T.J."/>
        </authorList>
    </citation>
    <scope>NUCLEOTIDE SEQUENCE</scope>
</reference>
<evidence type="ECO:0008006" key="3">
    <source>
        <dbReference type="Google" id="ProtNLM"/>
    </source>
</evidence>
<evidence type="ECO:0000313" key="2">
    <source>
        <dbReference type="EMBL" id="KKN66288.1"/>
    </source>
</evidence>
<keyword evidence="1" id="KW-0175">Coiled coil</keyword>
<name>A0A0F9VKI2_9ZZZZ</name>
<organism evidence="2">
    <name type="scientific">marine sediment metagenome</name>
    <dbReference type="NCBI Taxonomy" id="412755"/>
    <lineage>
        <taxon>unclassified sequences</taxon>
        <taxon>metagenomes</taxon>
        <taxon>ecological metagenomes</taxon>
    </lineage>
</organism>
<gene>
    <name evidence="2" type="ORF">LCGC14_0473110</name>
</gene>
<protein>
    <recommendedName>
        <fullName evidence="3">Phosphate-selective porin O and P</fullName>
    </recommendedName>
</protein>
<dbReference type="InterPro" id="IPR010870">
    <property type="entry name" value="Porin_O/P"/>
</dbReference>
<dbReference type="EMBL" id="LAZR01000505">
    <property type="protein sequence ID" value="KKN66288.1"/>
    <property type="molecule type" value="Genomic_DNA"/>
</dbReference>
<sequence length="448" mass="48422">MLRKTLIAGAIFSSSIGSAYAGSEIETLINMLHENGMVNDAQFGRLQAELKQNQSAANQEKQEVQKQLAEATKPSDVEVQVKGGVTVKTRDGKFSTKIGGRVQADAASYSGQPDIGNGTEIRRARLYLSGTMYNDWGYKLEYDFASTGANGKGITDTYIVYNGFDNLEIKVGNMKAPFSLEQQESASTTMFMERSLAGAFGAGRHMGAMLSTQQKNWTLAGGVFGDSLTATNGTNHDQEEGWGLGTRATFAPINEKDQVLHFGLGLNYRDTGGAGQASFSQQPETHIGGVNIANTNTLNDVTDFYKVGAEAATVMGPFSVQAEYITTSVSRNSASDLTFDGWYAQTSYFLTGESRNYAKGTFGNITPKASVGDGGIGAWELALRYSTLDLNDKDINGGDVDSYTLGVNWYATNTLRFSANYVDVLNVKGGLYSNQEPSIFQLRSQWAF</sequence>